<protein>
    <submittedName>
        <fullName evidence="2">Uncharacterized protein</fullName>
    </submittedName>
</protein>
<reference evidence="2 3" key="1">
    <citation type="journal article" date="2018" name="J. Allergy Clin. Immunol.">
        <title>High-quality assembly of Dermatophagoides pteronyssinus genome and transcriptome reveals a wide range of novel allergens.</title>
        <authorList>
            <person name="Liu X.Y."/>
            <person name="Yang K.Y."/>
            <person name="Wang M.Q."/>
            <person name="Kwok J.S."/>
            <person name="Zeng X."/>
            <person name="Yang Z."/>
            <person name="Xiao X.J."/>
            <person name="Lau C.P."/>
            <person name="Li Y."/>
            <person name="Huang Z.M."/>
            <person name="Ba J.G."/>
            <person name="Yim A.K."/>
            <person name="Ouyang C.Y."/>
            <person name="Ngai S.M."/>
            <person name="Chan T.F."/>
            <person name="Leung E.L."/>
            <person name="Liu L."/>
            <person name="Liu Z.G."/>
            <person name="Tsui S.K."/>
        </authorList>
    </citation>
    <scope>NUCLEOTIDE SEQUENCE [LARGE SCALE GENOMIC DNA]</scope>
    <source>
        <strain evidence="2">Derp</strain>
    </source>
</reference>
<evidence type="ECO:0000256" key="1">
    <source>
        <dbReference type="SAM" id="Phobius"/>
    </source>
</evidence>
<keyword evidence="1" id="KW-0472">Membrane</keyword>
<name>A0ABQ8IWW5_DERPT</name>
<gene>
    <name evidence="2" type="ORF">DERP_008646</name>
</gene>
<organism evidence="2 3">
    <name type="scientific">Dermatophagoides pteronyssinus</name>
    <name type="common">European house dust mite</name>
    <dbReference type="NCBI Taxonomy" id="6956"/>
    <lineage>
        <taxon>Eukaryota</taxon>
        <taxon>Metazoa</taxon>
        <taxon>Ecdysozoa</taxon>
        <taxon>Arthropoda</taxon>
        <taxon>Chelicerata</taxon>
        <taxon>Arachnida</taxon>
        <taxon>Acari</taxon>
        <taxon>Acariformes</taxon>
        <taxon>Sarcoptiformes</taxon>
        <taxon>Astigmata</taxon>
        <taxon>Psoroptidia</taxon>
        <taxon>Analgoidea</taxon>
        <taxon>Pyroglyphidae</taxon>
        <taxon>Dermatophagoidinae</taxon>
        <taxon>Dermatophagoides</taxon>
    </lineage>
</organism>
<comment type="caution">
    <text evidence="2">The sequence shown here is derived from an EMBL/GenBank/DDBJ whole genome shotgun (WGS) entry which is preliminary data.</text>
</comment>
<feature type="transmembrane region" description="Helical" evidence="1">
    <location>
        <begin position="6"/>
        <end position="26"/>
    </location>
</feature>
<evidence type="ECO:0000313" key="2">
    <source>
        <dbReference type="EMBL" id="KAH9414805.1"/>
    </source>
</evidence>
<dbReference type="EMBL" id="NJHN03000105">
    <property type="protein sequence ID" value="KAH9414805.1"/>
    <property type="molecule type" value="Genomic_DNA"/>
</dbReference>
<sequence length="59" mass="6963">MERKNLIHFNLITSAMMIAMIMTFLMKEIIIVGGRQSELIFYSIKVPNERITTFTLEFH</sequence>
<accession>A0ABQ8IWW5</accession>
<reference evidence="2 3" key="2">
    <citation type="journal article" date="2022" name="Mol. Biol. Evol.">
        <title>Comparative Genomics Reveals Insights into the Divergent Evolution of Astigmatic Mites and Household Pest Adaptations.</title>
        <authorList>
            <person name="Xiong Q."/>
            <person name="Wan A.T."/>
            <person name="Liu X."/>
            <person name="Fung C.S."/>
            <person name="Xiao X."/>
            <person name="Malainual N."/>
            <person name="Hou J."/>
            <person name="Wang L."/>
            <person name="Wang M."/>
            <person name="Yang K.Y."/>
            <person name="Cui Y."/>
            <person name="Leung E.L."/>
            <person name="Nong W."/>
            <person name="Shin S.K."/>
            <person name="Au S.W."/>
            <person name="Jeong K.Y."/>
            <person name="Chew F.T."/>
            <person name="Hui J.H."/>
            <person name="Leung T.F."/>
            <person name="Tungtrongchitr A."/>
            <person name="Zhong N."/>
            <person name="Liu Z."/>
            <person name="Tsui S.K."/>
        </authorList>
    </citation>
    <scope>NUCLEOTIDE SEQUENCE [LARGE SCALE GENOMIC DNA]</scope>
    <source>
        <strain evidence="2">Derp</strain>
    </source>
</reference>
<dbReference type="Proteomes" id="UP000887458">
    <property type="component" value="Unassembled WGS sequence"/>
</dbReference>
<proteinExistence type="predicted"/>
<keyword evidence="1" id="KW-1133">Transmembrane helix</keyword>
<keyword evidence="3" id="KW-1185">Reference proteome</keyword>
<keyword evidence="1" id="KW-0812">Transmembrane</keyword>
<evidence type="ECO:0000313" key="3">
    <source>
        <dbReference type="Proteomes" id="UP000887458"/>
    </source>
</evidence>